<protein>
    <recommendedName>
        <fullName evidence="4 13">Threonylcarbamoyl-AMP synthase</fullName>
        <shortName evidence="13">TC-AMP synthase</shortName>
        <ecNumber evidence="3 13">2.7.7.87</ecNumber>
    </recommendedName>
    <alternativeName>
        <fullName evidence="11 13">L-threonylcarbamoyladenylate synthase</fullName>
    </alternativeName>
</protein>
<accession>A0ABN7W1J9</accession>
<name>A0ABN7W1J9_GIGMA</name>
<evidence type="ECO:0000256" key="12">
    <source>
        <dbReference type="ARBA" id="ARBA00048366"/>
    </source>
</evidence>
<dbReference type="PROSITE" id="PS51163">
    <property type="entry name" value="YRDC"/>
    <property type="match status" value="1"/>
</dbReference>
<evidence type="ECO:0000256" key="8">
    <source>
        <dbReference type="ARBA" id="ARBA00022695"/>
    </source>
</evidence>
<gene>
    <name evidence="15" type="ORF">GMARGA_LOCUS25336</name>
</gene>
<dbReference type="Pfam" id="PF03481">
    <property type="entry name" value="Sua5_C"/>
    <property type="match status" value="1"/>
</dbReference>
<evidence type="ECO:0000256" key="5">
    <source>
        <dbReference type="ARBA" id="ARBA00022490"/>
    </source>
</evidence>
<dbReference type="Gene3D" id="3.90.870.10">
    <property type="entry name" value="DHBP synthase"/>
    <property type="match status" value="1"/>
</dbReference>
<dbReference type="SUPFAM" id="SSF55821">
    <property type="entry name" value="YrdC/RibB"/>
    <property type="match status" value="1"/>
</dbReference>
<dbReference type="InterPro" id="IPR017945">
    <property type="entry name" value="DHBP_synth_RibB-like_a/b_dom"/>
</dbReference>
<keyword evidence="8 13" id="KW-0548">Nucleotidyltransferase</keyword>
<keyword evidence="5 13" id="KW-0963">Cytoplasm</keyword>
<evidence type="ECO:0000256" key="10">
    <source>
        <dbReference type="ARBA" id="ARBA00022840"/>
    </source>
</evidence>
<evidence type="ECO:0000256" key="2">
    <source>
        <dbReference type="ARBA" id="ARBA00007663"/>
    </source>
</evidence>
<evidence type="ECO:0000313" key="16">
    <source>
        <dbReference type="Proteomes" id="UP000789901"/>
    </source>
</evidence>
<evidence type="ECO:0000259" key="14">
    <source>
        <dbReference type="PROSITE" id="PS51163"/>
    </source>
</evidence>
<dbReference type="PIRSF" id="PIRSF004930">
    <property type="entry name" value="Tln_factor_SUA5"/>
    <property type="match status" value="1"/>
</dbReference>
<keyword evidence="10 13" id="KW-0067">ATP-binding</keyword>
<evidence type="ECO:0000256" key="4">
    <source>
        <dbReference type="ARBA" id="ARBA00015492"/>
    </source>
</evidence>
<dbReference type="InterPro" id="IPR038385">
    <property type="entry name" value="Sua5/YwlC_C"/>
</dbReference>
<keyword evidence="9 13" id="KW-0547">Nucleotide-binding</keyword>
<evidence type="ECO:0000256" key="11">
    <source>
        <dbReference type="ARBA" id="ARBA00029774"/>
    </source>
</evidence>
<evidence type="ECO:0000256" key="7">
    <source>
        <dbReference type="ARBA" id="ARBA00022694"/>
    </source>
</evidence>
<feature type="domain" description="YrdC-like" evidence="14">
    <location>
        <begin position="33"/>
        <end position="224"/>
    </location>
</feature>
<dbReference type="Pfam" id="PF01300">
    <property type="entry name" value="Sua5_yciO_yrdC"/>
    <property type="match status" value="1"/>
</dbReference>
<keyword evidence="7 13" id="KW-0819">tRNA processing</keyword>
<proteinExistence type="inferred from homology"/>
<comment type="catalytic activity">
    <reaction evidence="12 13">
        <text>L-threonine + hydrogencarbonate + ATP = L-threonylcarbamoyladenylate + diphosphate + H2O</text>
        <dbReference type="Rhea" id="RHEA:36407"/>
        <dbReference type="ChEBI" id="CHEBI:15377"/>
        <dbReference type="ChEBI" id="CHEBI:17544"/>
        <dbReference type="ChEBI" id="CHEBI:30616"/>
        <dbReference type="ChEBI" id="CHEBI:33019"/>
        <dbReference type="ChEBI" id="CHEBI:57926"/>
        <dbReference type="ChEBI" id="CHEBI:73682"/>
        <dbReference type="EC" id="2.7.7.87"/>
    </reaction>
</comment>
<dbReference type="InterPro" id="IPR010923">
    <property type="entry name" value="T(6)A37_SUA5"/>
</dbReference>
<dbReference type="PANTHER" id="PTHR17490:SF16">
    <property type="entry name" value="THREONYLCARBAMOYL-AMP SYNTHASE"/>
    <property type="match status" value="1"/>
</dbReference>
<dbReference type="InterPro" id="IPR050156">
    <property type="entry name" value="TC-AMP_synthase_SUA5"/>
</dbReference>
<dbReference type="EC" id="2.7.7.87" evidence="3 13"/>
<dbReference type="NCBIfam" id="TIGR00057">
    <property type="entry name" value="L-threonylcarbamoyladenylate synthase"/>
    <property type="match status" value="1"/>
</dbReference>
<evidence type="ECO:0000256" key="6">
    <source>
        <dbReference type="ARBA" id="ARBA00022679"/>
    </source>
</evidence>
<comment type="similarity">
    <text evidence="2 13">Belongs to the SUA5 family.</text>
</comment>
<keyword evidence="6 13" id="KW-0808">Transferase</keyword>
<dbReference type="Gene3D" id="3.40.50.11030">
    <property type="entry name" value="Threonylcarbamoyl-AMP synthase, C-terminal domain"/>
    <property type="match status" value="1"/>
</dbReference>
<reference evidence="15 16" key="1">
    <citation type="submission" date="2021-06" db="EMBL/GenBank/DDBJ databases">
        <authorList>
            <person name="Kallberg Y."/>
            <person name="Tangrot J."/>
            <person name="Rosling A."/>
        </authorList>
    </citation>
    <scope>NUCLEOTIDE SEQUENCE [LARGE SCALE GENOMIC DNA]</scope>
    <source>
        <strain evidence="15 16">120-4 pot B 10/14</strain>
    </source>
</reference>
<evidence type="ECO:0000313" key="15">
    <source>
        <dbReference type="EMBL" id="CAG8811409.1"/>
    </source>
</evidence>
<comment type="subcellular location">
    <subcellularLocation>
        <location evidence="1 13">Cytoplasm</location>
    </subcellularLocation>
</comment>
<organism evidence="15 16">
    <name type="scientific">Gigaspora margarita</name>
    <dbReference type="NCBI Taxonomy" id="4874"/>
    <lineage>
        <taxon>Eukaryota</taxon>
        <taxon>Fungi</taxon>
        <taxon>Fungi incertae sedis</taxon>
        <taxon>Mucoromycota</taxon>
        <taxon>Glomeromycotina</taxon>
        <taxon>Glomeromycetes</taxon>
        <taxon>Diversisporales</taxon>
        <taxon>Gigasporaceae</taxon>
        <taxon>Gigaspora</taxon>
    </lineage>
</organism>
<evidence type="ECO:0000256" key="3">
    <source>
        <dbReference type="ARBA" id="ARBA00012584"/>
    </source>
</evidence>
<dbReference type="InterPro" id="IPR006070">
    <property type="entry name" value="Sua5-like_dom"/>
</dbReference>
<comment type="function">
    <text evidence="13">Required for the formation of a threonylcarbamoyl group on adenosine at position 37 (t(6)A37) in tRNAs that read codons beginning with adenine.</text>
</comment>
<comment type="caution">
    <text evidence="15">The sequence shown here is derived from an EMBL/GenBank/DDBJ whole genome shotgun (WGS) entry which is preliminary data.</text>
</comment>
<evidence type="ECO:0000256" key="9">
    <source>
        <dbReference type="ARBA" id="ARBA00022741"/>
    </source>
</evidence>
<evidence type="ECO:0000256" key="1">
    <source>
        <dbReference type="ARBA" id="ARBA00004496"/>
    </source>
</evidence>
<evidence type="ECO:0000256" key="13">
    <source>
        <dbReference type="PIRNR" id="PIRNR004930"/>
    </source>
</evidence>
<dbReference type="InterPro" id="IPR005145">
    <property type="entry name" value="Sua5_C"/>
</dbReference>
<dbReference type="Proteomes" id="UP000789901">
    <property type="component" value="Unassembled WGS sequence"/>
</dbReference>
<dbReference type="PANTHER" id="PTHR17490">
    <property type="entry name" value="SUA5"/>
    <property type="match status" value="1"/>
</dbReference>
<dbReference type="EMBL" id="CAJVQB010027912">
    <property type="protein sequence ID" value="CAG8811409.1"/>
    <property type="molecule type" value="Genomic_DNA"/>
</dbReference>
<sequence length="402" mass="44756">MNTQISALDPNSFTFFDNDLEDPQFTTTDSNAKELLENAKKLLSENQVIAIPTETVYGLASNALCSEAIQKIYVVKNRPLDNPLIIHISSLKMLKKYLLPDYIEIPKIYELVIKKFWPGPLTILLPKPESIPLEVTCNQPTVAVRFPSHPIARALISTCGFPLAAPSANASGKPSPTLASHVWTDLNNKIPLIIDGGQCNFGVESTVLDAISSKDPIILRPGGITFEALVQIPGFENLKVYNKDFIDKKLEMTPTTPGMKYRHYSPNAKVVLIDLGDDRIKSRIILKREVQRIMNGDAKKIGILLFTDNIKNIQNDLLKSKINLNTNTLINDSDLSNNNNIIEYSLGSSIHPEQVAKELFKGLRCLDEYKVDYIVVEGISEMNEGLAVMNRLRKAASLILKE</sequence>
<keyword evidence="16" id="KW-1185">Reference proteome</keyword>